<evidence type="ECO:0000256" key="2">
    <source>
        <dbReference type="ARBA" id="ARBA00022723"/>
    </source>
</evidence>
<keyword evidence="4" id="KW-0460">Magnesium</keyword>
<dbReference type="GO" id="GO:0005525">
    <property type="term" value="F:GTP binding"/>
    <property type="evidence" value="ECO:0007669"/>
    <property type="project" value="UniProtKB-UniRule"/>
</dbReference>
<dbReference type="InterPro" id="IPR032305">
    <property type="entry name" value="GTP-bd_M"/>
</dbReference>
<dbReference type="GO" id="GO:0003924">
    <property type="term" value="F:GTPase activity"/>
    <property type="evidence" value="ECO:0007669"/>
    <property type="project" value="UniProtKB-UniRule"/>
</dbReference>
<dbReference type="InterPro" id="IPR006073">
    <property type="entry name" value="GTP-bd"/>
</dbReference>
<keyword evidence="9" id="KW-1185">Reference proteome</keyword>
<gene>
    <name evidence="6" type="primary">hflX</name>
    <name evidence="8" type="ORF">HNQ81_000036</name>
</gene>
<keyword evidence="1 6" id="KW-0963">Cytoplasm</keyword>
<evidence type="ECO:0000313" key="8">
    <source>
        <dbReference type="EMBL" id="MBB5346329.1"/>
    </source>
</evidence>
<organism evidence="8 9">
    <name type="scientific">Desulfoprunum benzoelyticum</name>
    <dbReference type="NCBI Taxonomy" id="1506996"/>
    <lineage>
        <taxon>Bacteria</taxon>
        <taxon>Pseudomonadati</taxon>
        <taxon>Thermodesulfobacteriota</taxon>
        <taxon>Desulfobulbia</taxon>
        <taxon>Desulfobulbales</taxon>
        <taxon>Desulfobulbaceae</taxon>
        <taxon>Desulfoprunum</taxon>
    </lineage>
</organism>
<evidence type="ECO:0000259" key="7">
    <source>
        <dbReference type="PROSITE" id="PS51705"/>
    </source>
</evidence>
<dbReference type="SUPFAM" id="SSF52540">
    <property type="entry name" value="P-loop containing nucleoside triphosphate hydrolases"/>
    <property type="match status" value="1"/>
</dbReference>
<comment type="function">
    <text evidence="6">GTPase that associates with the 50S ribosomal subunit and may have a role during protein synthesis or ribosome biogenesis.</text>
</comment>
<evidence type="ECO:0000256" key="5">
    <source>
        <dbReference type="ARBA" id="ARBA00023134"/>
    </source>
</evidence>
<comment type="subcellular location">
    <subcellularLocation>
        <location evidence="6">Cytoplasm</location>
    </subcellularLocation>
    <text evidence="6">May associate with membranes.</text>
</comment>
<dbReference type="Gene3D" id="3.40.50.11060">
    <property type="entry name" value="GTPase HflX, N-terminal domain"/>
    <property type="match status" value="1"/>
</dbReference>
<accession>A0A840UXX6</accession>
<dbReference type="InterPro" id="IPR016496">
    <property type="entry name" value="GTPase_HflX"/>
</dbReference>
<name>A0A840UXX6_9BACT</name>
<reference evidence="8 9" key="1">
    <citation type="submission" date="2020-08" db="EMBL/GenBank/DDBJ databases">
        <title>Genomic Encyclopedia of Type Strains, Phase IV (KMG-IV): sequencing the most valuable type-strain genomes for metagenomic binning, comparative biology and taxonomic classification.</title>
        <authorList>
            <person name="Goeker M."/>
        </authorList>
    </citation>
    <scope>NUCLEOTIDE SEQUENCE [LARGE SCALE GENOMIC DNA]</scope>
    <source>
        <strain evidence="8 9">DSM 28570</strain>
    </source>
</reference>
<dbReference type="PRINTS" id="PR00326">
    <property type="entry name" value="GTP1OBG"/>
</dbReference>
<keyword evidence="5 6" id="KW-0342">GTP-binding</keyword>
<comment type="caution">
    <text evidence="8">The sequence shown here is derived from an EMBL/GenBank/DDBJ whole genome shotgun (WGS) entry which is preliminary data.</text>
</comment>
<evidence type="ECO:0000256" key="4">
    <source>
        <dbReference type="ARBA" id="ARBA00022842"/>
    </source>
</evidence>
<dbReference type="NCBIfam" id="TIGR03156">
    <property type="entry name" value="GTP_HflX"/>
    <property type="match status" value="1"/>
</dbReference>
<dbReference type="InterPro" id="IPR025121">
    <property type="entry name" value="GTPase_HflX_N"/>
</dbReference>
<dbReference type="Gene3D" id="6.10.250.2860">
    <property type="match status" value="1"/>
</dbReference>
<dbReference type="GO" id="GO:0005737">
    <property type="term" value="C:cytoplasm"/>
    <property type="evidence" value="ECO:0007669"/>
    <property type="project" value="UniProtKB-SubCell"/>
</dbReference>
<evidence type="ECO:0000313" key="9">
    <source>
        <dbReference type="Proteomes" id="UP000539642"/>
    </source>
</evidence>
<dbReference type="PANTHER" id="PTHR10229:SF0">
    <property type="entry name" value="GTP-BINDING PROTEIN 6-RELATED"/>
    <property type="match status" value="1"/>
</dbReference>
<dbReference type="GO" id="GO:0046872">
    <property type="term" value="F:metal ion binding"/>
    <property type="evidence" value="ECO:0007669"/>
    <property type="project" value="UniProtKB-KW"/>
</dbReference>
<dbReference type="InterPro" id="IPR027417">
    <property type="entry name" value="P-loop_NTPase"/>
</dbReference>
<comment type="similarity">
    <text evidence="6">Belongs to the TRAFAC class OBG-HflX-like GTPase superfamily. HflX GTPase family.</text>
</comment>
<dbReference type="AlphaFoldDB" id="A0A840UXX6"/>
<dbReference type="GO" id="GO:0043022">
    <property type="term" value="F:ribosome binding"/>
    <property type="evidence" value="ECO:0007669"/>
    <property type="project" value="TreeGrafter"/>
</dbReference>
<evidence type="ECO:0000256" key="3">
    <source>
        <dbReference type="ARBA" id="ARBA00022741"/>
    </source>
</evidence>
<keyword evidence="2" id="KW-0479">Metal-binding</keyword>
<dbReference type="CDD" id="cd01878">
    <property type="entry name" value="HflX"/>
    <property type="match status" value="1"/>
</dbReference>
<dbReference type="PROSITE" id="PS51705">
    <property type="entry name" value="G_HFLX"/>
    <property type="match status" value="1"/>
</dbReference>
<dbReference type="Pfam" id="PF01926">
    <property type="entry name" value="MMR_HSR1"/>
    <property type="match status" value="1"/>
</dbReference>
<dbReference type="InterPro" id="IPR030394">
    <property type="entry name" value="G_HFLX_dom"/>
</dbReference>
<keyword evidence="3 6" id="KW-0547">Nucleotide-binding</keyword>
<dbReference type="Proteomes" id="UP000539642">
    <property type="component" value="Unassembled WGS sequence"/>
</dbReference>
<dbReference type="PANTHER" id="PTHR10229">
    <property type="entry name" value="GTP-BINDING PROTEIN HFLX"/>
    <property type="match status" value="1"/>
</dbReference>
<protein>
    <recommendedName>
        <fullName evidence="6">GTPase HflX</fullName>
    </recommendedName>
    <alternativeName>
        <fullName evidence="6">GTP-binding protein HflX</fullName>
    </alternativeName>
</protein>
<dbReference type="Pfam" id="PF13167">
    <property type="entry name" value="GTP-bdg_N"/>
    <property type="match status" value="1"/>
</dbReference>
<dbReference type="FunFam" id="3.40.50.11060:FF:000001">
    <property type="entry name" value="GTPase HflX"/>
    <property type="match status" value="1"/>
</dbReference>
<dbReference type="InterPro" id="IPR042108">
    <property type="entry name" value="GTPase_HflX_N_sf"/>
</dbReference>
<evidence type="ECO:0000256" key="1">
    <source>
        <dbReference type="ARBA" id="ARBA00022490"/>
    </source>
</evidence>
<evidence type="ECO:0000256" key="6">
    <source>
        <dbReference type="HAMAP-Rule" id="MF_00900"/>
    </source>
</evidence>
<dbReference type="Pfam" id="PF16360">
    <property type="entry name" value="GTP-bdg_M"/>
    <property type="match status" value="1"/>
</dbReference>
<comment type="subunit">
    <text evidence="6">Monomer. Associates with the 50S ribosomal subunit.</text>
</comment>
<feature type="domain" description="Hflx-type G" evidence="7">
    <location>
        <begin position="368"/>
        <end position="532"/>
    </location>
</feature>
<dbReference type="HAMAP" id="MF_00900">
    <property type="entry name" value="GTPase_HflX"/>
    <property type="match status" value="1"/>
</dbReference>
<dbReference type="EMBL" id="JACHEO010000001">
    <property type="protein sequence ID" value="MBB5346329.1"/>
    <property type="molecule type" value="Genomic_DNA"/>
</dbReference>
<dbReference type="RefSeq" id="WP_240191558.1">
    <property type="nucleotide sequence ID" value="NZ_JACHEO010000001.1"/>
</dbReference>
<dbReference type="Gene3D" id="3.40.50.300">
    <property type="entry name" value="P-loop containing nucleotide triphosphate hydrolases"/>
    <property type="match status" value="1"/>
</dbReference>
<proteinExistence type="inferred from homology"/>
<sequence length="535" mass="60236">MKKNQLRLLERLAGKKSHRDLIISPEIARTLCELSFQINRQIGLLIHRSGQIEMVIVGTFSGLMIPQLNAIRTAGGRLRGLRLVHTHPGGEDISDDDLMDLLFLRLDLLSVLKITADGLPERLYSVHLLPADTAGRGWTFLPPVHPANQKESFEDLINALEGEFTRLQRARTIERREDRAILVSVSAEAKIVAEESLGELVELARSDNIEVLHTVLQRQRHLNPRLIVGKGKLAEIMIRALQLDANLLIFDQELNPSQIRSITDFTDLRVIDRTQLILDIFAHRAMSREGKLQVEMAQLKYMLPRLSTRDDALSRLTGGIGARGPGETRLEIDRRRISDRLARLSGELKAIASERYRRRSKRRKKDLPVISLVGYTNAGKSTLLNTLTHSDIVAEDKLFATLDPTSRRLRFPTEMEVIITDTVGFIRHLPDTLLQAFKATLEELQEADLLVHVIDLSNPAYREQMAVVDKLLNELELGDIPCLRVFNKIDKAPYPVQARAEAEKEGVVISAIDPGTLAPFLERAERMMGKALAPM</sequence>